<dbReference type="SUPFAM" id="SSF56112">
    <property type="entry name" value="Protein kinase-like (PK-like)"/>
    <property type="match status" value="1"/>
</dbReference>
<dbReference type="InterPro" id="IPR000403">
    <property type="entry name" value="PI3/4_kinase_cat_dom"/>
</dbReference>
<dbReference type="Proteomes" id="UP000071118">
    <property type="component" value="Chromosome 14"/>
</dbReference>
<name>A0A4V0KD07_PLACU</name>
<dbReference type="KEGG" id="pcb:PCHAS_1404200"/>
<protein>
    <recommendedName>
        <fullName evidence="3">PI3K/PI4K catalytic domain-containing protein</fullName>
    </recommendedName>
</protein>
<dbReference type="RefSeq" id="XP_732327.2">
    <property type="nucleotide sequence ID" value="XM_727234.2"/>
</dbReference>
<dbReference type="VEuPathDB" id="PlasmoDB:PCHAS_1404200"/>
<keyword evidence="1" id="KW-0175">Coiled coil</keyword>
<feature type="region of interest" description="Disordered" evidence="2">
    <location>
        <begin position="6569"/>
        <end position="6588"/>
    </location>
</feature>
<dbReference type="OrthoDB" id="5570127at2759"/>
<proteinExistence type="predicted"/>
<accession>A0A4V0KD07</accession>
<evidence type="ECO:0000259" key="3">
    <source>
        <dbReference type="PROSITE" id="PS50290"/>
    </source>
</evidence>
<evidence type="ECO:0000256" key="2">
    <source>
        <dbReference type="SAM" id="MobiDB-lite"/>
    </source>
</evidence>
<dbReference type="PROSITE" id="PS50290">
    <property type="entry name" value="PI3_4_KINASE_3"/>
    <property type="match status" value="1"/>
</dbReference>
<feature type="compositionally biased region" description="Basic and acidic residues" evidence="2">
    <location>
        <begin position="7761"/>
        <end position="7778"/>
    </location>
</feature>
<evidence type="ECO:0000256" key="1">
    <source>
        <dbReference type="SAM" id="Coils"/>
    </source>
</evidence>
<evidence type="ECO:0000313" key="5">
    <source>
        <dbReference type="Proteomes" id="UP000071118"/>
    </source>
</evidence>
<feature type="compositionally biased region" description="Low complexity" evidence="2">
    <location>
        <begin position="933"/>
        <end position="946"/>
    </location>
</feature>
<feature type="coiled-coil region" evidence="1">
    <location>
        <begin position="5838"/>
        <end position="5865"/>
    </location>
</feature>
<feature type="region of interest" description="Disordered" evidence="2">
    <location>
        <begin position="3465"/>
        <end position="3511"/>
    </location>
</feature>
<reference evidence="4 5" key="1">
    <citation type="journal article" date="2014" name="BMC Biol.">
        <title>A comprehensive evaluation of rodent malaria parasite genomes and gene expression.</title>
        <authorList>
            <person name="Otto T.D."/>
            <person name="Bohme U."/>
            <person name="Jackson A.P."/>
            <person name="Hunt M."/>
            <person name="Franke-Fayard B."/>
            <person name="Hoeijmakers W.A."/>
            <person name="Religa A.A."/>
            <person name="Robertson L."/>
            <person name="Sanders M."/>
            <person name="Ogun S.A."/>
            <person name="Cunningham D."/>
            <person name="Erhart A."/>
            <person name="Billker O."/>
            <person name="Khan S.M."/>
            <person name="Stunnenberg H.G."/>
            <person name="Langhorne J."/>
            <person name="Holder A.A."/>
            <person name="Waters A.P."/>
            <person name="Newbold C.I."/>
            <person name="Pain A."/>
            <person name="Berriman M."/>
            <person name="Janse C.J."/>
        </authorList>
    </citation>
    <scope>NUCLEOTIDE SEQUENCE [LARGE SCALE GENOMIC DNA]</scope>
    <source>
        <strain evidence="4 5">AS</strain>
    </source>
</reference>
<feature type="compositionally biased region" description="Basic residues" evidence="2">
    <location>
        <begin position="2349"/>
        <end position="2359"/>
    </location>
</feature>
<feature type="region of interest" description="Disordered" evidence="2">
    <location>
        <begin position="2306"/>
        <end position="2373"/>
    </location>
</feature>
<organism evidence="4 5">
    <name type="scientific">Plasmodium chabaudi chabaudi</name>
    <dbReference type="NCBI Taxonomy" id="31271"/>
    <lineage>
        <taxon>Eukaryota</taxon>
        <taxon>Sar</taxon>
        <taxon>Alveolata</taxon>
        <taxon>Apicomplexa</taxon>
        <taxon>Aconoidasida</taxon>
        <taxon>Haemosporida</taxon>
        <taxon>Plasmodiidae</taxon>
        <taxon>Plasmodium</taxon>
        <taxon>Plasmodium (Vinckeia)</taxon>
    </lineage>
</organism>
<dbReference type="InterPro" id="IPR011009">
    <property type="entry name" value="Kinase-like_dom_sf"/>
</dbReference>
<feature type="region of interest" description="Disordered" evidence="2">
    <location>
        <begin position="919"/>
        <end position="948"/>
    </location>
</feature>
<feature type="domain" description="PI3K/PI4K catalytic" evidence="3">
    <location>
        <begin position="7199"/>
        <end position="7646"/>
    </location>
</feature>
<feature type="region of interest" description="Disordered" evidence="2">
    <location>
        <begin position="7761"/>
        <end position="7846"/>
    </location>
</feature>
<dbReference type="EMBL" id="LK022891">
    <property type="protein sequence ID" value="VTZ70718.1"/>
    <property type="molecule type" value="Genomic_DNA"/>
</dbReference>
<evidence type="ECO:0000313" key="4">
    <source>
        <dbReference type="EMBL" id="VTZ70718.1"/>
    </source>
</evidence>
<sequence>MMEKEIEDKLKGRNFLYRNIKLGEDKSETKRIDKIKMALLNMSDEEEEYFLTDIYPLLKKYILNSTPLPYYSNTHVFRKNVLTIFYSLIYKLKKIKYIIEIFDMCLNSFINESEECGIICIKIMTEICILHKNDLISFDIYKYINVVSENILKKFYKNIINKVKRGKLLKSEINIYKKIKCHPLNNKNYIQSNKDSLKFVREIVLSNYIIINLYPKLLNNNENYIKTLCKILSVINIFDFKCYSNFFIEDIKYSKNTILKTAYYYHFSNSDPSLYGKSGIEKDNCDENLKFCQNNNIEELYKIYSVKSNIFNANVNNKNNINYKDTSSNCINSNGNNNVGIPHNEESNNKDIVMNNLKTIKKEFYKNVKYSNYYIDMCKVNDLVNLKNSVIHILCNLLKLDCDNMYFEYKEFLIQKIIQSLKYDTHYTIESKKVFIENISLLLHKNFDETLKYYIDFLIDPKTYMAYLANNDRHLSVFVFMKIHDIFLYFKNKNVWNFSIIKSCISNYSAFIMNSNNIIFIQTICLKLLHYIIEIVLKIKRRNYRYFSLYYDILNILLQKSNSLKYELYNLYKKFFNIAYNDVLFFKNKRKTKRGKAEKKTSNGQTLHYENAIGYFSDNINMPLHRVFIRKGDSKNALNKSMNITNFMNNYRNKQNGKKRKIGHILYDEDHCKIETYEEGVMEIIIDYKYLLYSIYSCIRCNIYYIYLYFNKDIIKENQIIVNNGCDKFSSLGNNNTLRTNQILESQNNKLEESLTKNNAHVKIGIDCNHFNNDNKDSHNANLKNNLISDNKSDESNHVHNNINYLYHCTNLNPFINSDNFVLNNHKDIGKDDEAAHILGLANKECYSSKNNYLSIQEIEKCLYSYIYDYNSKNNNKLDNLIYNGKNNKMDNPECLYDSQIINTVNGVMVDGICLRKNNQKSDSDTEHKENNSDNFNRNNLNTNGKKNVHQKRLNNNSIFEDMHDINDINFLYEDYMDMSSYELNEIWLKILYKLFYRMLICSILFNSCFSYAVIDQLNLRNEIAKKYLRIKILKNNTYDSGDYDENWNPKNIGIGINNLLKEDKQKIVNSINYIKGEERKLIYMSANIIIYLNNNNFHDFMNYSIDILFKLTFQYPQLFCIFQILGALRNTSMLTCKVSLNYTISKLKTILKHKNNLKPLLYFSKNARNKQFCNLSRHRLFYKLYSRFDCLTNRCHLINSDLICAYCGKKSEGVNKKNNVFINTKIINRYPTCSNNINKLNVKKKRQVEIYNSGVDMPIDCFDLQFLDDSKNGIEVIENEAKIMDNYLWNNLNSFKELTYHDENMFFYKESNSINKLKLINSCSIKKKNRKKGCFFHNINKCDVIYSEKFILKDINKHFQLHKEKREFNTKKKLIEFGDNRTHGFLSDGNEDIIYSRKRNEYLESNIKKNCCLLNDYNYKSEHNDEDNIDNKFMFRTKRKNKVRDYIKSNNCIMGYNSISMNDTFNKYLTNSELIIKILYLILNVIKDCPNYYFYFLHELKEIIEICYDIISKDNKCIEIVNLLKYILETVCYINYINSMKNKNGSTSSIDSLKTILSNNYNINDVYGIKYAKYDYTCEKDNQNCKNLGSSLFINNIIKSVKEEKCNDNSIKNYSLNTKENHKINIYSGNRESISYHINDINNDKNFNMNYNMHICKMENTDNIHYDVKNNEHSNYKIKKIDIIYSFIQWFEKSYVYLPKLYRMLLCEACLNFPICSFLDGYFDFYLKCLLVCLNSKSMIMIKTALKSIEDILFNANNVKIKNNLYSSVCYKNKNGTKFYIFTCLMKLLRKKVNFDLGFNNIYDQKYYFNDIFRNLYNSNMYLEMNFVGRKNKPSESEINKYLHKLYMENIYKIIKICLNFIDNNELIKNLYSDMNRKVYRKVHFRVGFFLKWKIKTENSKRRPIKNRMNTYNENRLEGHAQNSVNNNSYDASNLNIKRKVNTFLEGNTENMPIELDKMDETKKISKMNEETNIYERKNKRKKTSHINGEIEDLLNKGGKNSIGVFGINDGNTNINVKCIDKYEKENKYKLSDNNVINNISYANISDNTCENNSNMNLFPIDNIFLNNNYDSIMEHIDLEKAIDYCYKVLKRTMKNNGLKYLYYYKNCQYHIPKHKIVFKKKNIINKRKNKEKFKIFNFDEFRNRFKRKFNYENMDTIENNCKKKKTSDGMGNLLISEEENSHENGVCSNIERSKQHDNDPNCNMDKIGIKRYETIKNNKVIGDKLKSEKSGLNFPKNTRSNFIRNNDMNYFEKSDVCYNCIQRDQRINCYRIIITVFIFLFNHSICISDFYEYMLKVGAINNDFMNPSKKKKRDTNLDANNNEENVPLSNGHNSKKGVNKNNQNNCRKNKSNKKKKAINSNNTEVCKEEKNRIKNKEENADKNIEDNKLKKNTYISSTKKRRKYSFEYCVCKKYLYKCAFIYKDPNNNFIRKIMYCFLIMLVEINMNRNKTQSDKLKNGGSQNAHRNEDISFMKVCIRNEKGKKKKIYKRNCYDEVRNDKLRELVKHIIRRMSLILSSRFILTKKNNMVHIMAHNNELDISSFIFTFCNLIDYCPRFVETTVQGLYFIEKVLKGILKVQPVKMKKFMKSNFFSNLCTCICNICYDSKVKKKIFGLLLLLKAIRILHPYWIKYNIYSIIHTLLICYEKYDLKYLKIINMLIEECLTMTFASLYIGYVGEINSYILNSFSSSESIYVEDINNLYEYLNMKEENNSKKLLYFKDYTIEKIKKDTEMVKSFFSINEKEVYNKNSVVNCGGIKDKRVLKKNECFWYNYDEIYTWEILTSKKINKRNKNDVSKMMKILFNVLKMFMGNLNKDEYDRDFIKKAFIIVSKVLKTSIRNLLTYKCSIKNNKDLCLYDIFMKDFSISNFLTSSLKRKICYLDMYCFFLSQKPYIKFDFIIVEKLIENIIKIIEYLKKIDGKNKYFTYIINGNIMNISSNDDIDVDMLEKDALNIMHMDQTNSGNLKNNSIIFDHGHINSSNIKDEIVKQLHGSSTNLNKKEEENADMKKSIELQNLYKKIKKNHDLYMNSSNIINSSLGSSVEYDNGMNLKNMTIEVNGNLTNNKNIKYNNNLNFYFKKDEEFSLDDKESCMKLSNDINMGKMEENMMSNFLSDKCQTTDFLKDQFLKEECNHVITFFSYFMTLVRICFTHPSYKYLLPIMNPSLNKKKEILYNRCIHILLDFLFSDQTDLCNKAEETLRHLILENECDKDTGKSGHTKTGRSETIKRDTIENNIFNNFQKSDSLKLALRNYENKKCSINNLLINKNSNKASEKHNKLTNMNKNSINKLKLNKDDFKLYLKSVLGNLSYALKHKSFILKKNFIIGLSKIYYLFPHLFSPFLMEGFVQYLILFKDVSANNKASYNNIDHIICIYSEFFKSQNLSYEKYKEIMDIFLKIHNNFKKGSINFINNIFELDEHMLGHTKNKRLSCKNNIPQNINNLNSRENSRGDEINNTLLDTISNNIKGKETNNTNSSKKKKTNSNKKDVDNEGKRQTKNKGDNDSSKYNENVSIKHNYTDQNLSKNNDDIELKRASITNQLNTIDGFVTNNIKSSIEISHSYMQILCYLCCNNYENTFKYFIANRHNNIIFSAFISLLNLKMLSEFRKYMFLKFNVFGNLLLKYFSNFNSNDILIHIFNIFVLNINIPKLNKLVTYDYVEMKLFVDKAFHVNLEKNNGNEKRKNNCTFLECDENNAANSNNNEECKKKNKKSLNEKIGNNKGGDTSNDIQEEILIGYDLNSSKILSNLFIIINIVHVISKYEPSCIFLNFYNERICNNAISIVENIYLCISYIISEYISLKNNNFVLFLNNYGCRKCIKIFIIFLKYSKYFHKYIETDFCNRKINNEEMENWFKELEQRSKLGNDINNNNCKNCNNNIMDIIEHNDYLFYLRTNIFIVLIFIISMSKNIDYSYTTEFIKKYVKRNLKYREKRYLFFSIIHILNRFKMPILNKFYEISLRYIIIPLLKNYIKNQKNKKYITYTENSLDLEDDTFLIDDKIFINLLSKSFLRSDINYTQDLNRKSSLSNNKNATSTSKSINKNNDEYNQNNFNFSSQCSVCIRVTEDSHENTNQNCRRSEVINNTYGNLPPNDDMNNVGSTISMSNMKNSNILKNKRNGKYIHHLDDYESNSKGPKTYCLFYTSIHKGKYNMIQYPFYKNDLFLSTREIFYILISLLNCSNSIEVIANKLIVCNAIIDIVKKLSSKVEKNKLFICLKNFNMIFLQHQNEYIKQLSIYNIINIYKYGFRNRVNDLKCIFELLFKYKYEEDNYFLRRNFEQLISLFCMTRLENSKVSMKNIIWHYYSKRRFYIKAFKEDITSIMADESNDISRCYHNLRNTNYFFNYKNYITEYFKKGKNPFEKMHVLVTVLKNNYVFFNDCPYIIASMLKHLKKFTKHANYKKNGDLLILCLKSISTFIKFNIFCNCVHDMFNLKNGQVVIKKFEVTSNLEKMDTKRYESSLKECTCEYVANGNDYENKEAVCINLSNSGNRNCSVCYKGENLKKTKVYDEIKNVMYNYYCQNKNDNKRKIFLIGIVNIIKKYKYVYVNLNILNLIANLIVSTLLQWQYDISLNNIAKEILSIFEDILRTKNNTKLKYLNMYKKLLYFVFIKCANKELQTQSTSQCFNMNNLTNGNQNDNSSILNDLVFNINLFESKYGKNEMRKMELESILMKEVENDNLIKDNFDKLGYKDKLLHSSLNDENKNSNKNEVRDDNSRIDKLNQFYEKINKEYNKNYIVEMTYMILKVVFKYANKNNICKKLNILCSILFLLINCNDMKIERNAILLINHLILKHKLFLSDLRNILNKNYIKEKWVSKSFFTYLLFDNNFVKEDNYEEKIKLLYEMLISLCIKGMHEYKSKDNTFYMNKCLHIKIKLETSILIFWFFIQLYNSFPSENNYKELIKFLLMEYLGNLKNISSYCFRKNKLQILKELIFLMNSRLYLLDKKDVLHFFKTILKLLHMERKHDSNFDLFILNVIQQNVLNKSMHWNRDIIGKYHDSTFDNSSNGYLDCSYFSKLYEEKCDVYKICNKKSEIKNMIEKYFGNKKGNKININKYIKYINNLRNKNANFVGYYYNLGRCNGLSLSKNRIIYDKVFKLNFQKNAIHKKLNNMNISDDTYNMLLKQNRNSSTCHNDDANNSLNNSYCFGSKLQIFIDKEMQKIIKNDIKKRNVFAKLYVGNVVEDALFSDILLCRKKKKLKEIFCMSNKNECNSSIGKNANLSIEEMAYIISKLILFDDSDDYYSYVKYYDILLYFIRCVKSQYSEKYDLTDLKNKIYAKLLPNILRGTFSFLPNVQHTCIQIFQKTFLSSDFFETICILFKNDYFKYIIDKYFISLFVHIFFLFFKHNIDMYLCLKNKTQGLIPHLCKHRYWKKGKAVHDTNLILYNRKLNKWKGNNINKNDRSKIEDCKKLRKKNMKIYNSKYHDWKYYLKKYCNEQEKFIDKCKSKLIKSKYLFQPILCLVNIFKEYCKGIWIDIFSQLFNYLNYEQINCLNFCVVRFLYNYINIYELNESNDNVKRFIYSDEKSLARNSIYQKNGYKNEYNINVLETMLVCIFKANIWPYVPPELIFYCSSKFCAFEVSKYILQALLFYNLKKIKEARDRNEINDAATIIDQVDTYVSNNKNNHALCNNGMNELLGKQENATNILKAKKGNSFEKVYSNTIWSAQFVQNNYKQTLNYLIEINRQLNDRDSVYALYQLYINNNEFSKSLFYNHYSLYHKNESNYMMNFMKYENLELTNEELNINKKNWIEKLNYFNNVSTISEYMKLMNFKKEKMSKSMNKYIKFGNSIYCLEMENGNDAMLLNTNYESLRSEYLKRLNNVYSIINDNLISINEDINYEKKVNDINFLNEENNILNEKMRNKQIIDEIEFKKKIEYRHNFENAQGNTLKDKIGGSNMIKNDNGNKRRHRKNSLGMGILNKKEDTKIQTTIHDYFRTTKNIEEVVIDKNNLIENQLNNFNGNMGIPKNWNYSVKDDKNNICNHVEGEKIYKDINNNGSVSNLKLYNELNCKDKNNNIEDIGNTYLNKIAYMLKKKREIIIENTYTNNKNYWDDGYLKSRNVQCENKLMGTKKVLINNNDDENSSKAFIIKKFKFDLKKKDIKMMKDNINSGIELLLNNVRQLFNYKSADLNTLLLHAQLFEQTEMSIEIIGEKSLRAKQSKIKENESNRLKFLDQLYNLCNTWNKDKCVYYYDDIQKLKYSYKWEFLFLKLCKTFIEEQNSSLDIPSNIYKEQSYGENVNNPHHILNSIAEMRKMNNMTYDYFYKLYENLASASTSTGTVSTSNNNSAACTSSSTSNNDNIFHGTSNHLYNIEIIKLNLKKLLKSSSSNKHYTPNNNILENCISICEDFQINNTQKMGGNQNDKKEMICHGKHLLYIKNMENECFNICINLKKIGRNNFALKVVKKIKCYISSLNLINAFDFNSFPMIGYENYKSQLFFMKGQILCNLNKLIIFLHKNNFIENNRKVFFNNGKDTSQNILKDGEAEGIALPDIIEEHIGQTNVNNNLNLEINQNAPVLINDINEKASIGKPRKRKTMKNDAKNSCIKKDENGEKENAEISKIEECNKNMNFDDKKRSKNGTKNKETNNSNNNIIMNNNMIFDESKYNNNGYSKCNNKKINIFDTDLIEDCFLTSLKINSISNESWVVWADYCNKMFKEYKNISFGISSIISYLIYSSLNTNKGFYYLSNVFYLLNYDDDENSMMKIFNKYNNNISSHVWLFYLPFLLNNVNIDSSNYLYFHKIFYLLIREFPQDVFYSLRASYIDRKKSLDCIKSGHADKGVSTNLANPIEKINEKATVNNLQRNDISDTNLVSKNNKVKAENMDTSSNKGNLDMENKLMGSRMHSANIMQINKNDLIREEHVNFAKNNEKNNVIGMTLVKNENFHHDENKSCNEYDNINVNNCDGVVNPGDAQKVKIRKSNVKTSKTKSISLKIEKMENNVDKKNEKNISNLLNNTYNVNEKETTYSGVIEDGVEQIMCVFKNTHSDVYLSLDYMCNEIINYTKFQAHEKLYYLVSKMLNQCINFSFSKIHISKLIQNFTENNIIYKIYKSKIKSNRMYSKKYSNVIRIMKQFWKEYKKDMKYLKEKGRLKNLIEAKNDKAINSNILDECDDIKKMGNYFLLSEFTKIVKKWKDILFVIIYSLKESPQFPYFSYSFCDMFSKFPIKVEVPGLRLKYIGEHLNYNYNFNTYTPSYIIKLTSPTFFTIRNNSCLNKIKFITNDGNVHHYTVYPCNFTQSKSEYKYTLFQILLNNILYKFPETQKRGLSLRVNINTMLHPFYKLVQDNMEYITLKELYNEYMLANKNEKYLIDNVVLYHRKLIKDSISKFVKDKIRFIKSTKENETKLETNIKSSESNNMNNMILEDDLKKDANIEDTTSKEQIADCNTNDIVEEIGIERIENVCKDNGLDTSINLSIDYSSMVFEKLIHTLNENEWCRKLIKNAEKKSLKRHYKDISKIVPKNIMKDYFYSLHNNLENYYILNDNFVKNYSLLCMLNYIFLQSDISLDNILISKYSGSTMYLYGFPSYMESGKSKAKKRKKVYDIIPFRLTENIQEFIGFQGLKGSFPLNFYASVMAIKKNWNYIESFLKQTIYDDFCSLHMNKKSRMAKRSDKIISTCGNTFKIDKLEKNKILINSENCVNDMFYRMLFLYNNKLEKMNNKSCSKKDVTHKKKVMENVYEHYSDVYDVSLSELSSDENMENAKLRKAKSRKNFEKDIQNKKENGKVSINKEDNTDEKYICDNNSIEPEVKCKKRKIHAAKNNENKDDEYSAQKEIDKPNNGRKQKRKNKNDATIDNVQENQKENIIEELANENEENNNKAKKNMGKNPQKRNNNTRIKGNNVKVGDKGKSSKLITKINAKGINEENIISEDKEKIKNINQYNKSIVDLIELSMDRKHLRQTKGAWFPWF</sequence>
<feature type="compositionally biased region" description="Polar residues" evidence="2">
    <location>
        <begin position="2319"/>
        <end position="2334"/>
    </location>
</feature>
<feature type="compositionally biased region" description="Basic and acidic residues" evidence="2">
    <location>
        <begin position="920"/>
        <end position="932"/>
    </location>
</feature>
<gene>
    <name evidence="4" type="ORF">PCHAS_1404200</name>
</gene>
<feature type="region of interest" description="Disordered" evidence="2">
    <location>
        <begin position="4022"/>
        <end position="4042"/>
    </location>
</feature>
<feature type="region of interest" description="Disordered" evidence="2">
    <location>
        <begin position="7703"/>
        <end position="7728"/>
    </location>
</feature>
<keyword evidence="5" id="KW-1185">Reference proteome</keyword>
<feature type="compositionally biased region" description="Basic and acidic residues" evidence="2">
    <location>
        <begin position="3485"/>
        <end position="3507"/>
    </location>
</feature>
<dbReference type="GeneID" id="3485256"/>
<feature type="region of interest" description="Disordered" evidence="2">
    <location>
        <begin position="5891"/>
        <end position="5910"/>
    </location>
</feature>
<feature type="compositionally biased region" description="Basic and acidic residues" evidence="2">
    <location>
        <begin position="7710"/>
        <end position="7728"/>
    </location>
</feature>